<comment type="caution">
    <text evidence="2">The sequence shown here is derived from an EMBL/GenBank/DDBJ whole genome shotgun (WGS) entry which is preliminary data.</text>
</comment>
<evidence type="ECO:0000313" key="2">
    <source>
        <dbReference type="EMBL" id="MED6259097.1"/>
    </source>
</evidence>
<organism evidence="2 3">
    <name type="scientific">Ataeniobius toweri</name>
    <dbReference type="NCBI Taxonomy" id="208326"/>
    <lineage>
        <taxon>Eukaryota</taxon>
        <taxon>Metazoa</taxon>
        <taxon>Chordata</taxon>
        <taxon>Craniata</taxon>
        <taxon>Vertebrata</taxon>
        <taxon>Euteleostomi</taxon>
        <taxon>Actinopterygii</taxon>
        <taxon>Neopterygii</taxon>
        <taxon>Teleostei</taxon>
        <taxon>Neoteleostei</taxon>
        <taxon>Acanthomorphata</taxon>
        <taxon>Ovalentaria</taxon>
        <taxon>Atherinomorphae</taxon>
        <taxon>Cyprinodontiformes</taxon>
        <taxon>Goodeidae</taxon>
        <taxon>Ataeniobius</taxon>
    </lineage>
</organism>
<evidence type="ECO:0008006" key="4">
    <source>
        <dbReference type="Google" id="ProtNLM"/>
    </source>
</evidence>
<evidence type="ECO:0000256" key="1">
    <source>
        <dbReference type="SAM" id="SignalP"/>
    </source>
</evidence>
<name>A0ABU7C822_9TELE</name>
<evidence type="ECO:0000313" key="3">
    <source>
        <dbReference type="Proteomes" id="UP001345963"/>
    </source>
</evidence>
<gene>
    <name evidence="2" type="ORF">ATANTOWER_016950</name>
</gene>
<keyword evidence="3" id="KW-1185">Reference proteome</keyword>
<accession>A0ABU7C822</accession>
<proteinExistence type="predicted"/>
<sequence>MLQCIFSAMFHVQPFCTSWTSCCICLTCRWLVEVHLGVPCLLAIDRWRPCKDKREQTMDGWIILTITFTF</sequence>
<keyword evidence="1" id="KW-0732">Signal</keyword>
<dbReference type="Proteomes" id="UP001345963">
    <property type="component" value="Unassembled WGS sequence"/>
</dbReference>
<dbReference type="EMBL" id="JAHUTI010082179">
    <property type="protein sequence ID" value="MED6259097.1"/>
    <property type="molecule type" value="Genomic_DNA"/>
</dbReference>
<feature type="chain" id="PRO_5045569057" description="Secreted protein" evidence="1">
    <location>
        <begin position="38"/>
        <end position="70"/>
    </location>
</feature>
<reference evidence="2 3" key="1">
    <citation type="submission" date="2021-07" db="EMBL/GenBank/DDBJ databases">
        <authorList>
            <person name="Palmer J.M."/>
        </authorList>
    </citation>
    <scope>NUCLEOTIDE SEQUENCE [LARGE SCALE GENOMIC DNA]</scope>
    <source>
        <strain evidence="2 3">AT_MEX2019</strain>
        <tissue evidence="2">Muscle</tissue>
    </source>
</reference>
<feature type="signal peptide" evidence="1">
    <location>
        <begin position="1"/>
        <end position="37"/>
    </location>
</feature>
<protein>
    <recommendedName>
        <fullName evidence="4">Secreted protein</fullName>
    </recommendedName>
</protein>